<reference evidence="2 3" key="1">
    <citation type="journal article" date="2022" name="Microorganisms">
        <title>Genome Sequence and Characterization of a Xanthorhodopsin-Containing, Aerobic Anoxygenic Phototrophic Rhodobacter Species, Isolated from Mesophilic Conditions at Yellowstone National Park.</title>
        <authorList>
            <person name="Kyndt J.A."/>
            <person name="Robertson S."/>
            <person name="Shoffstall I.B."/>
            <person name="Ramaley R.F."/>
            <person name="Meyer T.E."/>
        </authorList>
    </citation>
    <scope>NUCLEOTIDE SEQUENCE [LARGE SCALE GENOMIC DNA]</scope>
    <source>
        <strain evidence="2 3">M37P</strain>
    </source>
</reference>
<proteinExistence type="predicted"/>
<organism evidence="2 3">
    <name type="scientific">Rhodobacter calidifons</name>
    <dbReference type="NCBI Taxonomy" id="2715277"/>
    <lineage>
        <taxon>Bacteria</taxon>
        <taxon>Pseudomonadati</taxon>
        <taxon>Pseudomonadota</taxon>
        <taxon>Alphaproteobacteria</taxon>
        <taxon>Rhodobacterales</taxon>
        <taxon>Rhodobacter group</taxon>
        <taxon>Rhodobacter</taxon>
    </lineage>
</organism>
<dbReference type="RefSeq" id="WP_166404207.1">
    <property type="nucleotide sequence ID" value="NZ_JAANHS010000017.1"/>
</dbReference>
<protein>
    <submittedName>
        <fullName evidence="2">Uncharacterized protein</fullName>
    </submittedName>
</protein>
<sequence>MTRNLRSPRARWRQTDPMAAYDRLPRDLRLWLAGAALPWSAASVLRLWQRALRETGCPEAARARLTRAEAQTLAREAANVWGTAYPGGPIRPAPTPAPTPGRTP</sequence>
<feature type="compositionally biased region" description="Pro residues" evidence="1">
    <location>
        <begin position="89"/>
        <end position="104"/>
    </location>
</feature>
<dbReference type="EMBL" id="JAANHS010000017">
    <property type="protein sequence ID" value="NHB78198.1"/>
    <property type="molecule type" value="Genomic_DNA"/>
</dbReference>
<dbReference type="Pfam" id="PF20135">
    <property type="entry name" value="DUF6525"/>
    <property type="match status" value="1"/>
</dbReference>
<dbReference type="Proteomes" id="UP001515660">
    <property type="component" value="Unassembled WGS sequence"/>
</dbReference>
<evidence type="ECO:0000313" key="2">
    <source>
        <dbReference type="EMBL" id="NHB78198.1"/>
    </source>
</evidence>
<keyword evidence="3" id="KW-1185">Reference proteome</keyword>
<comment type="caution">
    <text evidence="2">The sequence shown here is derived from an EMBL/GenBank/DDBJ whole genome shotgun (WGS) entry which is preliminary data.</text>
</comment>
<evidence type="ECO:0000313" key="3">
    <source>
        <dbReference type="Proteomes" id="UP001515660"/>
    </source>
</evidence>
<evidence type="ECO:0000256" key="1">
    <source>
        <dbReference type="SAM" id="MobiDB-lite"/>
    </source>
</evidence>
<feature type="region of interest" description="Disordered" evidence="1">
    <location>
        <begin position="84"/>
        <end position="104"/>
    </location>
</feature>
<accession>A0ABX0GBF8</accession>
<name>A0ABX0GBF8_9RHOB</name>
<dbReference type="InterPro" id="IPR045386">
    <property type="entry name" value="DUF6525"/>
</dbReference>
<gene>
    <name evidence="2" type="ORF">G8O29_15870</name>
</gene>